<gene>
    <name evidence="4" type="ORF">GCM10009851_26360</name>
</gene>
<reference evidence="4 5" key="1">
    <citation type="journal article" date="2019" name="Int. J. Syst. Evol. Microbiol.">
        <title>The Global Catalogue of Microorganisms (GCM) 10K type strain sequencing project: providing services to taxonomists for standard genome sequencing and annotation.</title>
        <authorList>
            <consortium name="The Broad Institute Genomics Platform"/>
            <consortium name="The Broad Institute Genome Sequencing Center for Infectious Disease"/>
            <person name="Wu L."/>
            <person name="Ma J."/>
        </authorList>
    </citation>
    <scope>NUCLEOTIDE SEQUENCE [LARGE SCALE GENOMIC DNA]</scope>
    <source>
        <strain evidence="4 5">JCM 16117</strain>
    </source>
</reference>
<name>A0ABN3DR43_9MICO</name>
<organism evidence="4 5">
    <name type="scientific">Herbiconiux moechotypicola</name>
    <dbReference type="NCBI Taxonomy" id="637393"/>
    <lineage>
        <taxon>Bacteria</taxon>
        <taxon>Bacillati</taxon>
        <taxon>Actinomycetota</taxon>
        <taxon>Actinomycetes</taxon>
        <taxon>Micrococcales</taxon>
        <taxon>Microbacteriaceae</taxon>
        <taxon>Herbiconiux</taxon>
    </lineage>
</organism>
<evidence type="ECO:0000256" key="2">
    <source>
        <dbReference type="ARBA" id="ARBA00022679"/>
    </source>
</evidence>
<feature type="domain" description="Glycosyltransferase subfamily 4-like N-terminal" evidence="3">
    <location>
        <begin position="13"/>
        <end position="149"/>
    </location>
</feature>
<dbReference type="Gene3D" id="3.40.50.2000">
    <property type="entry name" value="Glycogen Phosphorylase B"/>
    <property type="match status" value="2"/>
</dbReference>
<keyword evidence="5" id="KW-1185">Reference proteome</keyword>
<evidence type="ECO:0000256" key="1">
    <source>
        <dbReference type="ARBA" id="ARBA00022676"/>
    </source>
</evidence>
<dbReference type="CDD" id="cd03811">
    <property type="entry name" value="GT4_GT28_WabH-like"/>
    <property type="match status" value="1"/>
</dbReference>
<dbReference type="Proteomes" id="UP001500929">
    <property type="component" value="Unassembled WGS sequence"/>
</dbReference>
<evidence type="ECO:0000313" key="5">
    <source>
        <dbReference type="Proteomes" id="UP001500929"/>
    </source>
</evidence>
<accession>A0ABN3DR43</accession>
<dbReference type="RefSeq" id="WP_259481002.1">
    <property type="nucleotide sequence ID" value="NZ_BAAAQY010000007.1"/>
</dbReference>
<keyword evidence="2" id="KW-0808">Transferase</keyword>
<sequence length="353" mass="38357">MKVFHVFNTMNSGGLQRVVLMLSDWLADRGVESVLVARSGPLVERVEDPTIFVEKSRFGFPGEVLQLLTLAIRHKPDVLHAHQRRDALSSLIVGRLLRIPVVEHAHNILPNQGPTKLSFRSRKIFAVSDEVGRMVVDVYGARPERVVVVGGTPANVTDVAPFERPSTKDRTLRILGIGRVAEQKDPVRFVRIVAEVANLRPVEARWLGSGPLMEEARREVSRLDAPVEFIGESDAVTEELDAADGLLITSKWEGLGLVVLEAFARRRPVVGVATGGLAGLLSNGRGTPVDPETQPGEFATLVLEGLEKGPGHKTTADTAFRYVTETASPDHVFGPVLVAYEQLSGNATSPRGV</sequence>
<dbReference type="PANTHER" id="PTHR12526">
    <property type="entry name" value="GLYCOSYLTRANSFERASE"/>
    <property type="match status" value="1"/>
</dbReference>
<dbReference type="PANTHER" id="PTHR12526:SF630">
    <property type="entry name" value="GLYCOSYLTRANSFERASE"/>
    <property type="match status" value="1"/>
</dbReference>
<dbReference type="Pfam" id="PF13692">
    <property type="entry name" value="Glyco_trans_1_4"/>
    <property type="match status" value="1"/>
</dbReference>
<evidence type="ECO:0000313" key="4">
    <source>
        <dbReference type="EMBL" id="GAA2239705.1"/>
    </source>
</evidence>
<dbReference type="Pfam" id="PF13439">
    <property type="entry name" value="Glyco_transf_4"/>
    <property type="match status" value="1"/>
</dbReference>
<comment type="caution">
    <text evidence="4">The sequence shown here is derived from an EMBL/GenBank/DDBJ whole genome shotgun (WGS) entry which is preliminary data.</text>
</comment>
<protein>
    <recommendedName>
        <fullName evidence="3">Glycosyltransferase subfamily 4-like N-terminal domain-containing protein</fullName>
    </recommendedName>
</protein>
<evidence type="ECO:0000259" key="3">
    <source>
        <dbReference type="Pfam" id="PF13439"/>
    </source>
</evidence>
<dbReference type="InterPro" id="IPR028098">
    <property type="entry name" value="Glyco_trans_4-like_N"/>
</dbReference>
<keyword evidence="1" id="KW-0328">Glycosyltransferase</keyword>
<dbReference type="SUPFAM" id="SSF53756">
    <property type="entry name" value="UDP-Glycosyltransferase/glycogen phosphorylase"/>
    <property type="match status" value="1"/>
</dbReference>
<proteinExistence type="predicted"/>
<dbReference type="EMBL" id="BAAAQY010000007">
    <property type="protein sequence ID" value="GAA2239705.1"/>
    <property type="molecule type" value="Genomic_DNA"/>
</dbReference>